<dbReference type="AlphaFoldDB" id="A0ABD5VXH6"/>
<keyword evidence="1" id="KW-0472">Membrane</keyword>
<name>A0ABD5VXH6_9EURY</name>
<accession>A0ABD5VXH6</accession>
<keyword evidence="1" id="KW-0812">Transmembrane</keyword>
<dbReference type="GeneID" id="76629831"/>
<dbReference type="Proteomes" id="UP001596445">
    <property type="component" value="Unassembled WGS sequence"/>
</dbReference>
<sequence length="88" mass="8861">MRFGHSPSLPRLSGRLSLTAIGVGLVVLAVIATPMAVALPIGGTVVTTGMLWGIDKLQSDSQATANRVDCAPATEACVDSPGPCAADD</sequence>
<organism evidence="2 3">
    <name type="scientific">Halovenus salina</name>
    <dbReference type="NCBI Taxonomy" id="1510225"/>
    <lineage>
        <taxon>Archaea</taxon>
        <taxon>Methanobacteriati</taxon>
        <taxon>Methanobacteriota</taxon>
        <taxon>Stenosarchaea group</taxon>
        <taxon>Halobacteria</taxon>
        <taxon>Halobacteriales</taxon>
        <taxon>Haloarculaceae</taxon>
        <taxon>Halovenus</taxon>
    </lineage>
</organism>
<evidence type="ECO:0000256" key="1">
    <source>
        <dbReference type="SAM" id="Phobius"/>
    </source>
</evidence>
<evidence type="ECO:0000313" key="2">
    <source>
        <dbReference type="EMBL" id="MFC7057891.1"/>
    </source>
</evidence>
<protein>
    <recommendedName>
        <fullName evidence="4">Transmembrane protein</fullName>
    </recommendedName>
</protein>
<comment type="caution">
    <text evidence="2">The sequence shown here is derived from an EMBL/GenBank/DDBJ whole genome shotgun (WGS) entry which is preliminary data.</text>
</comment>
<evidence type="ECO:0000313" key="3">
    <source>
        <dbReference type="Proteomes" id="UP001596445"/>
    </source>
</evidence>
<evidence type="ECO:0008006" key="4">
    <source>
        <dbReference type="Google" id="ProtNLM"/>
    </source>
</evidence>
<keyword evidence="1" id="KW-1133">Transmembrane helix</keyword>
<feature type="transmembrane region" description="Helical" evidence="1">
    <location>
        <begin position="12"/>
        <end position="31"/>
    </location>
</feature>
<keyword evidence="3" id="KW-1185">Reference proteome</keyword>
<dbReference type="RefSeq" id="WP_267163692.1">
    <property type="nucleotide sequence ID" value="NZ_CP112972.1"/>
</dbReference>
<gene>
    <name evidence="2" type="ORF">ACFQQG_06560</name>
</gene>
<reference evidence="2 3" key="1">
    <citation type="journal article" date="2019" name="Int. J. Syst. Evol. Microbiol.">
        <title>The Global Catalogue of Microorganisms (GCM) 10K type strain sequencing project: providing services to taxonomists for standard genome sequencing and annotation.</title>
        <authorList>
            <consortium name="The Broad Institute Genomics Platform"/>
            <consortium name="The Broad Institute Genome Sequencing Center for Infectious Disease"/>
            <person name="Wu L."/>
            <person name="Ma J."/>
        </authorList>
    </citation>
    <scope>NUCLEOTIDE SEQUENCE [LARGE SCALE GENOMIC DNA]</scope>
    <source>
        <strain evidence="2 3">JCM 30072</strain>
    </source>
</reference>
<dbReference type="EMBL" id="JBHSZI010000001">
    <property type="protein sequence ID" value="MFC7057891.1"/>
    <property type="molecule type" value="Genomic_DNA"/>
</dbReference>
<proteinExistence type="predicted"/>